<evidence type="ECO:0000256" key="1">
    <source>
        <dbReference type="SAM" id="MobiDB-lite"/>
    </source>
</evidence>
<dbReference type="EMBL" id="NXIB02000134">
    <property type="protein sequence ID" value="PHX53974.1"/>
    <property type="molecule type" value="Genomic_DNA"/>
</dbReference>
<dbReference type="AlphaFoldDB" id="A0A2G4EWR5"/>
<sequence length="69" mass="7686">MTKPDRTTVDIKGLRERITAVSALPELADRALSSVLRILVTKGLESYEEKLAQSTQQQISPRTEKSTND</sequence>
<protein>
    <submittedName>
        <fullName evidence="2">Uncharacterized protein</fullName>
    </submittedName>
</protein>
<reference evidence="2" key="1">
    <citation type="submission" date="2017-10" db="EMBL/GenBank/DDBJ databases">
        <title>Draft genome sequence of the planktic cyanobacteria Tychonema bourrellyi isolated from alpine lentic freshwater.</title>
        <authorList>
            <person name="Tett A."/>
            <person name="Armanini F."/>
            <person name="Asnicar F."/>
            <person name="Boscaini A."/>
            <person name="Pasolli E."/>
            <person name="Zolfo M."/>
            <person name="Donati C."/>
            <person name="Salmaso N."/>
            <person name="Segata N."/>
        </authorList>
    </citation>
    <scope>NUCLEOTIDE SEQUENCE</scope>
    <source>
        <strain evidence="2">FEM_GT703</strain>
    </source>
</reference>
<evidence type="ECO:0000313" key="2">
    <source>
        <dbReference type="EMBL" id="PHX53974.1"/>
    </source>
</evidence>
<evidence type="ECO:0000313" key="3">
    <source>
        <dbReference type="Proteomes" id="UP000226442"/>
    </source>
</evidence>
<name>A0A2G4EWR5_9CYAN</name>
<organism evidence="2 3">
    <name type="scientific">Tychonema bourrellyi FEM_GT703</name>
    <dbReference type="NCBI Taxonomy" id="2040638"/>
    <lineage>
        <taxon>Bacteria</taxon>
        <taxon>Bacillati</taxon>
        <taxon>Cyanobacteriota</taxon>
        <taxon>Cyanophyceae</taxon>
        <taxon>Oscillatoriophycideae</taxon>
        <taxon>Oscillatoriales</taxon>
        <taxon>Microcoleaceae</taxon>
        <taxon>Tychonema</taxon>
    </lineage>
</organism>
<dbReference type="RefSeq" id="WP_096828636.1">
    <property type="nucleotide sequence ID" value="NZ_NXIB02000134.1"/>
</dbReference>
<accession>A0A2G4EWR5</accession>
<keyword evidence="3" id="KW-1185">Reference proteome</keyword>
<comment type="caution">
    <text evidence="2">The sequence shown here is derived from an EMBL/GenBank/DDBJ whole genome shotgun (WGS) entry which is preliminary data.</text>
</comment>
<feature type="region of interest" description="Disordered" evidence="1">
    <location>
        <begin position="50"/>
        <end position="69"/>
    </location>
</feature>
<gene>
    <name evidence="2" type="ORF">CP500_018530</name>
</gene>
<dbReference type="Proteomes" id="UP000226442">
    <property type="component" value="Unassembled WGS sequence"/>
</dbReference>
<feature type="compositionally biased region" description="Polar residues" evidence="1">
    <location>
        <begin position="52"/>
        <end position="61"/>
    </location>
</feature>
<proteinExistence type="predicted"/>